<comment type="caution">
    <text evidence="5">The sequence shown here is derived from an EMBL/GenBank/DDBJ whole genome shotgun (WGS) entry which is preliminary data.</text>
</comment>
<accession>A0A9Q1MQ19</accession>
<dbReference type="Proteomes" id="UP001152561">
    <property type="component" value="Unassembled WGS sequence"/>
</dbReference>
<dbReference type="PANTHER" id="PTHR19957:SF278">
    <property type="entry name" value="SYNTAXIN-22-LIKE"/>
    <property type="match status" value="1"/>
</dbReference>
<dbReference type="AlphaFoldDB" id="A0A9Q1MQ19"/>
<organism evidence="5 6">
    <name type="scientific">Anisodus acutangulus</name>
    <dbReference type="NCBI Taxonomy" id="402998"/>
    <lineage>
        <taxon>Eukaryota</taxon>
        <taxon>Viridiplantae</taxon>
        <taxon>Streptophyta</taxon>
        <taxon>Embryophyta</taxon>
        <taxon>Tracheophyta</taxon>
        <taxon>Spermatophyta</taxon>
        <taxon>Magnoliopsida</taxon>
        <taxon>eudicotyledons</taxon>
        <taxon>Gunneridae</taxon>
        <taxon>Pentapetalae</taxon>
        <taxon>asterids</taxon>
        <taxon>lamiids</taxon>
        <taxon>Solanales</taxon>
        <taxon>Solanaceae</taxon>
        <taxon>Solanoideae</taxon>
        <taxon>Hyoscyameae</taxon>
        <taxon>Anisodus</taxon>
    </lineage>
</organism>
<dbReference type="OrthoDB" id="364348at2759"/>
<keyword evidence="2" id="KW-0653">Protein transport</keyword>
<dbReference type="GO" id="GO:0048278">
    <property type="term" value="P:vesicle docking"/>
    <property type="evidence" value="ECO:0007669"/>
    <property type="project" value="TreeGrafter"/>
</dbReference>
<reference evidence="6" key="1">
    <citation type="journal article" date="2023" name="Proc. Natl. Acad. Sci. U.S.A.">
        <title>Genomic and structural basis for evolution of tropane alkaloid biosynthesis.</title>
        <authorList>
            <person name="Wanga Y.-J."/>
            <person name="Taina T."/>
            <person name="Yua J.-Y."/>
            <person name="Lia J."/>
            <person name="Xua B."/>
            <person name="Chenc J."/>
            <person name="D'Auriad J.C."/>
            <person name="Huanga J.-P."/>
            <person name="Huanga S.-X."/>
        </authorList>
    </citation>
    <scope>NUCLEOTIDE SEQUENCE [LARGE SCALE GENOMIC DNA]</scope>
    <source>
        <strain evidence="6">cv. KIB-2019</strain>
    </source>
</reference>
<sequence>MASCCNLILHCFHKFCVLQPVLLLIVNPGFPSIADRTSYSWTMYHEIVLNKAIIEEREQGIIEIQHHIGELNEMFKDLALLVHEQGIMLDDISSNIESSHDATAAQAAQQLTKASKIQQSTSSMVSVKVAASPIPPSQPQAI</sequence>
<dbReference type="SMART" id="SM00397">
    <property type="entry name" value="t_SNARE"/>
    <property type="match status" value="1"/>
</dbReference>
<dbReference type="GO" id="GO:0000149">
    <property type="term" value="F:SNARE binding"/>
    <property type="evidence" value="ECO:0007669"/>
    <property type="project" value="TreeGrafter"/>
</dbReference>
<dbReference type="PROSITE" id="PS50192">
    <property type="entry name" value="T_SNARE"/>
    <property type="match status" value="1"/>
</dbReference>
<comment type="similarity">
    <text evidence="1">Belongs to the syntaxin family.</text>
</comment>
<dbReference type="GO" id="GO:0012505">
    <property type="term" value="C:endomembrane system"/>
    <property type="evidence" value="ECO:0007669"/>
    <property type="project" value="TreeGrafter"/>
</dbReference>
<evidence type="ECO:0000256" key="2">
    <source>
        <dbReference type="ARBA" id="ARBA00022927"/>
    </source>
</evidence>
<evidence type="ECO:0000313" key="6">
    <source>
        <dbReference type="Proteomes" id="UP001152561"/>
    </source>
</evidence>
<dbReference type="PANTHER" id="PTHR19957">
    <property type="entry name" value="SYNTAXIN"/>
    <property type="match status" value="1"/>
</dbReference>
<proteinExistence type="inferred from homology"/>
<dbReference type="EMBL" id="JAJAGQ010000005">
    <property type="protein sequence ID" value="KAJ8563351.1"/>
    <property type="molecule type" value="Genomic_DNA"/>
</dbReference>
<keyword evidence="3" id="KW-0732">Signal</keyword>
<dbReference type="InterPro" id="IPR006012">
    <property type="entry name" value="Syntaxin/epimorphin_CS"/>
</dbReference>
<dbReference type="GO" id="GO:0006886">
    <property type="term" value="P:intracellular protein transport"/>
    <property type="evidence" value="ECO:0007669"/>
    <property type="project" value="InterPro"/>
</dbReference>
<gene>
    <name evidence="5" type="ORF">K7X08_031803</name>
</gene>
<dbReference type="CDD" id="cd15840">
    <property type="entry name" value="SNARE_Qa"/>
    <property type="match status" value="1"/>
</dbReference>
<keyword evidence="6" id="KW-1185">Reference proteome</keyword>
<feature type="signal peptide" evidence="3">
    <location>
        <begin position="1"/>
        <end position="23"/>
    </location>
</feature>
<feature type="chain" id="PRO_5040117371" description="t-SNARE coiled-coil homology domain-containing protein" evidence="3">
    <location>
        <begin position="24"/>
        <end position="142"/>
    </location>
</feature>
<dbReference type="Gene3D" id="1.20.5.110">
    <property type="match status" value="1"/>
</dbReference>
<dbReference type="InterPro" id="IPR045242">
    <property type="entry name" value="Syntaxin"/>
</dbReference>
<evidence type="ECO:0000256" key="1">
    <source>
        <dbReference type="ARBA" id="ARBA00009063"/>
    </source>
</evidence>
<evidence type="ECO:0000313" key="5">
    <source>
        <dbReference type="EMBL" id="KAJ8563351.1"/>
    </source>
</evidence>
<dbReference type="SUPFAM" id="SSF58038">
    <property type="entry name" value="SNARE fusion complex"/>
    <property type="match status" value="1"/>
</dbReference>
<dbReference type="GO" id="GO:0031201">
    <property type="term" value="C:SNARE complex"/>
    <property type="evidence" value="ECO:0007669"/>
    <property type="project" value="TreeGrafter"/>
</dbReference>
<keyword evidence="2" id="KW-0813">Transport</keyword>
<feature type="domain" description="T-SNARE coiled-coil homology" evidence="4">
    <location>
        <begin position="51"/>
        <end position="100"/>
    </location>
</feature>
<dbReference type="InterPro" id="IPR000727">
    <property type="entry name" value="T_SNARE_dom"/>
</dbReference>
<evidence type="ECO:0000259" key="4">
    <source>
        <dbReference type="PROSITE" id="PS50192"/>
    </source>
</evidence>
<dbReference type="GO" id="GO:0006906">
    <property type="term" value="P:vesicle fusion"/>
    <property type="evidence" value="ECO:0007669"/>
    <property type="project" value="TreeGrafter"/>
</dbReference>
<name>A0A9Q1MQ19_9SOLA</name>
<dbReference type="GO" id="GO:0005484">
    <property type="term" value="F:SNAP receptor activity"/>
    <property type="evidence" value="ECO:0007669"/>
    <property type="project" value="InterPro"/>
</dbReference>
<protein>
    <recommendedName>
        <fullName evidence="4">t-SNARE coiled-coil homology domain-containing protein</fullName>
    </recommendedName>
</protein>
<evidence type="ECO:0000256" key="3">
    <source>
        <dbReference type="SAM" id="SignalP"/>
    </source>
</evidence>
<dbReference type="PROSITE" id="PS00914">
    <property type="entry name" value="SYNTAXIN"/>
    <property type="match status" value="1"/>
</dbReference>